<evidence type="ECO:0000313" key="5">
    <source>
        <dbReference type="Proteomes" id="UP000291995"/>
    </source>
</evidence>
<keyword evidence="4" id="KW-1185">Reference proteome</keyword>
<sequence length="260" mass="30248">MAISDEDFEEIKKRLQADNVKIQFGVGNMEQAKNYIGKLGEPIVVEDRCLFAICDGKSANNRKYYSMNKGTKPVLDDDTLDSYIKDLIERCLENTYPGFLTCEFAQESSHLTREKLIEKFEATKKFCLPDGRSLPEGCFVRDKFGISSAPSLAGRFLRHYDQNGSYDYVRSIGDTQSDSLGRHDHSINRDSMNFSGRLIKEFWQLRRSGDWSSGNYKFVYDMEYGNSITKYDFPRYTQYAGDNETRPRNLTYLSFYRYDW</sequence>
<reference evidence="2" key="3">
    <citation type="submission" date="2022-12" db="EMBL/GenBank/DDBJ databases">
        <title>B. miyamotoi WGS.</title>
        <authorList>
            <person name="Gabriele M."/>
            <person name="Kuleshov K.V."/>
            <person name="Hepner S."/>
            <person name="Hoornstra D."/>
            <person name="Hovius J.W."/>
            <person name="Platonov A.E."/>
            <person name="Fingerle V."/>
            <person name="Strube C."/>
        </authorList>
    </citation>
    <scope>NUCLEOTIDE SEQUENCE</scope>
    <source>
        <strain evidence="2">ZStruIII14-9</strain>
        <plasmid evidence="2">pZSt-lp29-2-2</plasmid>
    </source>
</reference>
<dbReference type="SUPFAM" id="SSF88874">
    <property type="entry name" value="Receptor-binding domain of short tail fibre protein gp12"/>
    <property type="match status" value="1"/>
</dbReference>
<accession>A0AAQ3HFY2</accession>
<keyword evidence="3" id="KW-0614">Plasmid</keyword>
<reference evidence="4" key="1">
    <citation type="submission" date="2017-10" db="EMBL/GenBank/DDBJ databases">
        <title>Whole genome sequencing of Borrelia miyamotoi strains isolated at the Russian territory.</title>
        <authorList>
            <person name="Kuleshov K.V."/>
            <person name="Platonov A.E."/>
            <person name="Goptar I.A."/>
            <person name="Shipulin G.A."/>
            <person name="Markelov M.L."/>
            <person name="Koetsveld J."/>
            <person name="Kolyasnikova N.M."/>
            <person name="Sarksyan D.S."/>
            <person name="Toporkova M.G."/>
            <person name="Hovius J.W."/>
        </authorList>
    </citation>
    <scope>NUCLEOTIDE SEQUENCE [LARGE SCALE GENOMIC DNA]</scope>
    <source>
        <strain evidence="4">Yekat-1</strain>
        <plasmid evidence="4">pYekat-1-lp29-2-2</plasmid>
    </source>
</reference>
<reference evidence="3" key="2">
    <citation type="submission" date="2022-12" db="EMBL/GenBank/DDBJ databases">
        <title>B. miyamotoi WGS.</title>
        <authorList>
            <person name="Kuleshov K.V."/>
            <person name="Hoornstra D."/>
            <person name="Hovius J.W."/>
            <person name="Platonov A.E."/>
            <person name="Telford S.R. III."/>
        </authorList>
    </citation>
    <scope>NUCLEOTIDE SEQUENCE</scope>
    <source>
        <strain evidence="3">Yekat-76</strain>
        <plasmid evidence="3">pYekat-76-lp29-2-2</plasmid>
    </source>
</reference>
<geneLocation type="plasmid" evidence="3 5">
    <name>pYekat-76-lp29-2-2</name>
</geneLocation>
<dbReference type="EMBL" id="CP024339">
    <property type="protein sequence ID" value="ATQ16664.1"/>
    <property type="molecule type" value="Genomic_DNA"/>
</dbReference>
<name>A0AAQ3HFY2_9SPIR</name>
<dbReference type="Proteomes" id="UP000291995">
    <property type="component" value="Plasmid pYekat-76-lp29-2-2"/>
</dbReference>
<evidence type="ECO:0000313" key="3">
    <source>
        <dbReference type="EMBL" id="WEG86373.1"/>
    </source>
</evidence>
<organism evidence="3 5">
    <name type="scientific">Borrelia miyamotoi</name>
    <dbReference type="NCBI Taxonomy" id="47466"/>
    <lineage>
        <taxon>Bacteria</taxon>
        <taxon>Pseudomonadati</taxon>
        <taxon>Spirochaetota</taxon>
        <taxon>Spirochaetia</taxon>
        <taxon>Spirochaetales</taxon>
        <taxon>Borreliaceae</taxon>
        <taxon>Borrelia</taxon>
    </lineage>
</organism>
<geneLocation type="plasmid" evidence="1 4">
    <name>pYekat-1-lp29-2-2</name>
</geneLocation>
<proteinExistence type="predicted"/>
<geneLocation type="plasmid" evidence="2 6">
    <name>pZSt-lp29-2-2</name>
</geneLocation>
<gene>
    <name evidence="1" type="ORF">CNO13_05795</name>
    <name evidence="3" type="ORF">EZU67_005040</name>
    <name evidence="2" type="ORF">O5404_07580</name>
</gene>
<dbReference type="Proteomes" id="UP000230633">
    <property type="component" value="Plasmid pYekat-1-lp29-2-2"/>
</dbReference>
<evidence type="ECO:0000313" key="4">
    <source>
        <dbReference type="Proteomes" id="UP000230633"/>
    </source>
</evidence>
<dbReference type="AlphaFoldDB" id="A0AAQ3HFY2"/>
<dbReference type="EMBL" id="CP114733">
    <property type="protein sequence ID" value="WAZ72866.1"/>
    <property type="molecule type" value="Genomic_DNA"/>
</dbReference>
<dbReference type="Proteomes" id="UP001164513">
    <property type="component" value="Plasmid pZSt-lp29-2-2"/>
</dbReference>
<dbReference type="EMBL" id="CP117145">
    <property type="protein sequence ID" value="WEG86373.1"/>
    <property type="molecule type" value="Genomic_DNA"/>
</dbReference>
<reference evidence="1" key="4">
    <citation type="submission" date="2022-12" db="EMBL/GenBank/DDBJ databases">
        <title>Whole genome sequencing of Borrelia miyamotoi strains isolated at the Russian territory.</title>
        <authorList>
            <person name="Kuleshov K.V."/>
            <person name="Platonov A.E."/>
            <person name="Goptar I.A."/>
            <person name="Shipulin G.A."/>
            <person name="Markelov M.L."/>
            <person name="Koetsveld J."/>
            <person name="Kolyasnikova N.M."/>
            <person name="Sarksyan D.S."/>
            <person name="Toporkova M.G."/>
            <person name="Hovius J.W."/>
        </authorList>
    </citation>
    <scope>NUCLEOTIDE SEQUENCE</scope>
    <source>
        <strain evidence="1">Yekat-1</strain>
        <plasmid evidence="1">pYekat-1-lp29-2-2</plasmid>
    </source>
</reference>
<evidence type="ECO:0000313" key="2">
    <source>
        <dbReference type="EMBL" id="WAZ72866.1"/>
    </source>
</evidence>
<protein>
    <submittedName>
        <fullName evidence="3">Uncharacterized protein</fullName>
    </submittedName>
</protein>
<dbReference type="RefSeq" id="WP_025444348.1">
    <property type="nucleotide sequence ID" value="NZ_CP024214.2"/>
</dbReference>
<evidence type="ECO:0000313" key="6">
    <source>
        <dbReference type="Proteomes" id="UP001164513"/>
    </source>
</evidence>
<evidence type="ECO:0000313" key="1">
    <source>
        <dbReference type="EMBL" id="ATQ16664.1"/>
    </source>
</evidence>